<dbReference type="InterPro" id="IPR008964">
    <property type="entry name" value="Invasin/intimin_cell_adhesion"/>
</dbReference>
<dbReference type="EMBL" id="JANFXK010000019">
    <property type="protein sequence ID" value="MCQ4638005.1"/>
    <property type="molecule type" value="Genomic_DNA"/>
</dbReference>
<dbReference type="Gene3D" id="2.60.40.1080">
    <property type="match status" value="2"/>
</dbReference>
<dbReference type="PANTHER" id="PTHR23019">
    <property type="entry name" value="NUCLEAR PORE MEMBRANE GLYCOPROTEIN GP210-RELATED"/>
    <property type="match status" value="1"/>
</dbReference>
<evidence type="ECO:0000313" key="3">
    <source>
        <dbReference type="EMBL" id="MCQ4638005.1"/>
    </source>
</evidence>
<dbReference type="PROSITE" id="PS51257">
    <property type="entry name" value="PROKAR_LIPOPROTEIN"/>
    <property type="match status" value="1"/>
</dbReference>
<dbReference type="SMART" id="SM00635">
    <property type="entry name" value="BID_2"/>
    <property type="match status" value="2"/>
</dbReference>
<dbReference type="PANTHER" id="PTHR23019:SF0">
    <property type="entry name" value="NUCLEAR PORE MEMBRANE GLYCOPROTEIN 210"/>
    <property type="match status" value="1"/>
</dbReference>
<dbReference type="InterPro" id="IPR003343">
    <property type="entry name" value="Big_2"/>
</dbReference>
<feature type="domain" description="Ig-like" evidence="2">
    <location>
        <begin position="109"/>
        <end position="199"/>
    </location>
</feature>
<evidence type="ECO:0000259" key="2">
    <source>
        <dbReference type="PROSITE" id="PS50835"/>
    </source>
</evidence>
<dbReference type="InterPro" id="IPR045197">
    <property type="entry name" value="NUP210-like"/>
</dbReference>
<name>A0ABT1RS63_9FIRM</name>
<dbReference type="PROSITE" id="PS50835">
    <property type="entry name" value="IG_LIKE"/>
    <property type="match status" value="1"/>
</dbReference>
<dbReference type="Pfam" id="PF02368">
    <property type="entry name" value="Big_2"/>
    <property type="match status" value="2"/>
</dbReference>
<keyword evidence="4" id="KW-1185">Reference proteome</keyword>
<reference evidence="3 4" key="1">
    <citation type="submission" date="2022-06" db="EMBL/GenBank/DDBJ databases">
        <title>Isolation of gut microbiota from human fecal samples.</title>
        <authorList>
            <person name="Pamer E.G."/>
            <person name="Barat B."/>
            <person name="Waligurski E."/>
            <person name="Medina S."/>
            <person name="Paddock L."/>
            <person name="Mostad J."/>
        </authorList>
    </citation>
    <scope>NUCLEOTIDE SEQUENCE [LARGE SCALE GENOMIC DNA]</scope>
    <source>
        <strain evidence="3 4">SL.3.17</strain>
    </source>
</reference>
<comment type="caution">
    <text evidence="3">The sequence shown here is derived from an EMBL/GenBank/DDBJ whole genome shotgun (WGS) entry which is preliminary data.</text>
</comment>
<gene>
    <name evidence="3" type="ORF">NE619_14810</name>
</gene>
<keyword evidence="1" id="KW-0732">Signal</keyword>
<protein>
    <submittedName>
        <fullName evidence="3">Ig-like domain-containing protein</fullName>
    </submittedName>
</protein>
<feature type="signal peptide" evidence="1">
    <location>
        <begin position="1"/>
        <end position="24"/>
    </location>
</feature>
<dbReference type="InterPro" id="IPR007110">
    <property type="entry name" value="Ig-like_dom"/>
</dbReference>
<evidence type="ECO:0000313" key="4">
    <source>
        <dbReference type="Proteomes" id="UP001524502"/>
    </source>
</evidence>
<dbReference type="SUPFAM" id="SSF49373">
    <property type="entry name" value="Invasin/intimin cell-adhesion fragments"/>
    <property type="match status" value="2"/>
</dbReference>
<accession>A0ABT1RS63</accession>
<dbReference type="Proteomes" id="UP001524502">
    <property type="component" value="Unassembled WGS sequence"/>
</dbReference>
<organism evidence="3 4">
    <name type="scientific">Anaerovorax odorimutans</name>
    <dbReference type="NCBI Taxonomy" id="109327"/>
    <lineage>
        <taxon>Bacteria</taxon>
        <taxon>Bacillati</taxon>
        <taxon>Bacillota</taxon>
        <taxon>Clostridia</taxon>
        <taxon>Peptostreptococcales</taxon>
        <taxon>Anaerovoracaceae</taxon>
        <taxon>Anaerovorax</taxon>
    </lineage>
</organism>
<feature type="chain" id="PRO_5045878161" evidence="1">
    <location>
        <begin position="25"/>
        <end position="349"/>
    </location>
</feature>
<evidence type="ECO:0000256" key="1">
    <source>
        <dbReference type="SAM" id="SignalP"/>
    </source>
</evidence>
<proteinExistence type="predicted"/>
<dbReference type="RefSeq" id="WP_256133197.1">
    <property type="nucleotide sequence ID" value="NZ_JANFXK010000019.1"/>
</dbReference>
<sequence>MKRIAKIIALSMVLFVGCAFTVPAATGTLESHAASKVKISKKKATVVKGKTLQLKVKGTKKKAKWTSSKKKVATVNKKGKVTAKKAGKTVITAKIGKKKYKCKITVKNPTVKISKTKVTANTGTSIKLTATTNGKSKKIKWKSSNGQIASVTSKGVVYANRAGTATITASANGASARCKVTVVTPVDPVGSRTNPANLANGATIKLPDGTAYVKLDKILKGNAAISQLDDMEQWDEFARDEYSNYPNTKVVYFEYTVQASSGFSNRPFEGFDIINPYGLYNSTCTANISAIEFLNMQGAYEGQDYSKLTLYGGASSKMYMVLFVPENLNAFSYPIYKSDYSQFWTKYAF</sequence>